<feature type="region of interest" description="Disordered" evidence="1">
    <location>
        <begin position="104"/>
        <end position="181"/>
    </location>
</feature>
<dbReference type="RefSeq" id="WP_225232383.1">
    <property type="nucleotide sequence ID" value="NZ_JBAPLV010000008.1"/>
</dbReference>
<keyword evidence="3" id="KW-1185">Reference proteome</keyword>
<feature type="compositionally biased region" description="Acidic residues" evidence="1">
    <location>
        <begin position="149"/>
        <end position="169"/>
    </location>
</feature>
<reference evidence="2 3" key="1">
    <citation type="submission" date="2024-03" db="EMBL/GenBank/DDBJ databases">
        <title>Draft genome sequence of Klenkia terrae.</title>
        <authorList>
            <person name="Duangmal K."/>
            <person name="Chantavorakit T."/>
        </authorList>
    </citation>
    <scope>NUCLEOTIDE SEQUENCE [LARGE SCALE GENOMIC DNA]</scope>
    <source>
        <strain evidence="2 3">JCM 17786</strain>
    </source>
</reference>
<dbReference type="SUPFAM" id="SSF56770">
    <property type="entry name" value="HydA/Nqo6-like"/>
    <property type="match status" value="1"/>
</dbReference>
<comment type="caution">
    <text evidence="2">The sequence shown here is derived from an EMBL/GenBank/DDBJ whole genome shotgun (WGS) entry which is preliminary data.</text>
</comment>
<proteinExistence type="predicted"/>
<organism evidence="2 3">
    <name type="scientific">Klenkia terrae</name>
    <dbReference type="NCBI Taxonomy" id="1052259"/>
    <lineage>
        <taxon>Bacteria</taxon>
        <taxon>Bacillati</taxon>
        <taxon>Actinomycetota</taxon>
        <taxon>Actinomycetes</taxon>
        <taxon>Geodermatophilales</taxon>
        <taxon>Geodermatophilaceae</taxon>
        <taxon>Klenkia</taxon>
    </lineage>
</organism>
<name>A0ABU8E520_9ACTN</name>
<protein>
    <submittedName>
        <fullName evidence="2">Uncharacterized protein</fullName>
    </submittedName>
</protein>
<accession>A0ABU8E520</accession>
<sequence length="389" mass="40902">MDLSRRLAEAAVRRTCVLVVEVPGWAATRYAAELAIRRRGWRLASSPADADVLLTCGTPGPRLAEAVGLLWEQVPGPRARATVTARSAVDAAMEQAAAALLDTGHQRADAAQRSPDPAMGTRAEHDEDDEDSGGSENQHADEEHASDGSDGDMNDSDMNDGGGDMDMDMEPGGIPLAGGAQDRDGLEMDVLHVPLGPVLPHWPAGLLLHCTLSGDVVTEARPEVLGAAVDAVPDPPMPGASAVDRLDRAARLLYLAGWEARATDALRLRDDLLAGNDDASVAAGVDRLVARIRRSWVLRWSLRGTGPISSGTCEELGLDDRATGDVHDRLVICLTEARSALEGDRLPAPVSPEILAELLPGLEIGAVRLLVASLDLDTGAHLSTGTAAR</sequence>
<evidence type="ECO:0000313" key="2">
    <source>
        <dbReference type="EMBL" id="MEI4278682.1"/>
    </source>
</evidence>
<dbReference type="Proteomes" id="UP001373496">
    <property type="component" value="Unassembled WGS sequence"/>
</dbReference>
<evidence type="ECO:0000313" key="3">
    <source>
        <dbReference type="Proteomes" id="UP001373496"/>
    </source>
</evidence>
<evidence type="ECO:0000256" key="1">
    <source>
        <dbReference type="SAM" id="MobiDB-lite"/>
    </source>
</evidence>
<dbReference type="EMBL" id="JBAPLV010000008">
    <property type="protein sequence ID" value="MEI4278682.1"/>
    <property type="molecule type" value="Genomic_DNA"/>
</dbReference>
<feature type="compositionally biased region" description="Basic and acidic residues" evidence="1">
    <location>
        <begin position="138"/>
        <end position="147"/>
    </location>
</feature>
<gene>
    <name evidence="2" type="ORF">UXQ13_09420</name>
</gene>